<reference evidence="1 2" key="1">
    <citation type="submission" date="2019-02" db="EMBL/GenBank/DDBJ databases">
        <title>Deep-cultivation of Planctomycetes and their phenomic and genomic characterization uncovers novel biology.</title>
        <authorList>
            <person name="Wiegand S."/>
            <person name="Jogler M."/>
            <person name="Boedeker C."/>
            <person name="Pinto D."/>
            <person name="Vollmers J."/>
            <person name="Rivas-Marin E."/>
            <person name="Kohn T."/>
            <person name="Peeters S.H."/>
            <person name="Heuer A."/>
            <person name="Rast P."/>
            <person name="Oberbeckmann S."/>
            <person name="Bunk B."/>
            <person name="Jeske O."/>
            <person name="Meyerdierks A."/>
            <person name="Storesund J.E."/>
            <person name="Kallscheuer N."/>
            <person name="Luecker S."/>
            <person name="Lage O.M."/>
            <person name="Pohl T."/>
            <person name="Merkel B.J."/>
            <person name="Hornburger P."/>
            <person name="Mueller R.-W."/>
            <person name="Bruemmer F."/>
            <person name="Labrenz M."/>
            <person name="Spormann A.M."/>
            <person name="Op Den Camp H."/>
            <person name="Overmann J."/>
            <person name="Amann R."/>
            <person name="Jetten M.S.M."/>
            <person name="Mascher T."/>
            <person name="Medema M.H."/>
            <person name="Devos D.P."/>
            <person name="Kaster A.-K."/>
            <person name="Ovreas L."/>
            <person name="Rohde M."/>
            <person name="Galperin M.Y."/>
            <person name="Jogler C."/>
        </authorList>
    </citation>
    <scope>NUCLEOTIDE SEQUENCE [LARGE SCALE GENOMIC DNA]</scope>
    <source>
        <strain evidence="1 2">V7</strain>
    </source>
</reference>
<dbReference type="Proteomes" id="UP000316476">
    <property type="component" value="Unassembled WGS sequence"/>
</dbReference>
<evidence type="ECO:0008006" key="3">
    <source>
        <dbReference type="Google" id="ProtNLM"/>
    </source>
</evidence>
<dbReference type="SUPFAM" id="SSF53335">
    <property type="entry name" value="S-adenosyl-L-methionine-dependent methyltransferases"/>
    <property type="match status" value="1"/>
</dbReference>
<organism evidence="1 2">
    <name type="scientific">Crateriforma conspicua</name>
    <dbReference type="NCBI Taxonomy" id="2527996"/>
    <lineage>
        <taxon>Bacteria</taxon>
        <taxon>Pseudomonadati</taxon>
        <taxon>Planctomycetota</taxon>
        <taxon>Planctomycetia</taxon>
        <taxon>Planctomycetales</taxon>
        <taxon>Planctomycetaceae</taxon>
        <taxon>Crateriforma</taxon>
    </lineage>
</organism>
<name>A0A5C6FNX0_9PLAN</name>
<evidence type="ECO:0000313" key="1">
    <source>
        <dbReference type="EMBL" id="TWU62368.1"/>
    </source>
</evidence>
<dbReference type="InterPro" id="IPR029063">
    <property type="entry name" value="SAM-dependent_MTases_sf"/>
</dbReference>
<proteinExistence type="predicted"/>
<dbReference type="NCBIfam" id="TIGR04474">
    <property type="entry name" value="tcm_partner"/>
    <property type="match status" value="1"/>
</dbReference>
<sequence length="289" mass="31958">MGKRRQSGWQRLLKLVESNDGLPTRESGSWAAEKLFAWNRYIEITTTAMVGNPKWPGGVNYVDLFCGPGVCSVRGSKERFPGSPLIAANAPKPFSKILLCELDGASADACCQRMDASPAAGCYRMFRGDCNQVVADIANELPANGLTLAFLDPTGLHVHMETVVALSGRGAVDLLILFPDSIDIIRNDRAYYFDNVESNLDKVLGKGLEWRTKKQAAEGMDASRLRKLYATIYQEQLTRLAGYGFFDELVIKGPSGPLYRLVYASKNSMGVKFWRESVKRNLGGQRTLF</sequence>
<accession>A0A5C6FNX0</accession>
<comment type="caution">
    <text evidence="1">The sequence shown here is derived from an EMBL/GenBank/DDBJ whole genome shotgun (WGS) entry which is preliminary data.</text>
</comment>
<dbReference type="AlphaFoldDB" id="A0A5C6FNX0"/>
<evidence type="ECO:0000313" key="2">
    <source>
        <dbReference type="Proteomes" id="UP000316476"/>
    </source>
</evidence>
<dbReference type="InterPro" id="IPR031009">
    <property type="entry name" value="Tcm_partner"/>
</dbReference>
<protein>
    <recommendedName>
        <fullName evidence="3">Three-Cys-motif partner protein TcmP</fullName>
    </recommendedName>
</protein>
<dbReference type="EMBL" id="SJPZ01000002">
    <property type="protein sequence ID" value="TWU62368.1"/>
    <property type="molecule type" value="Genomic_DNA"/>
</dbReference>
<gene>
    <name evidence="1" type="ORF">V7x_40970</name>
</gene>
<dbReference type="OrthoDB" id="1551176at2"/>
<dbReference type="RefSeq" id="WP_146415056.1">
    <property type="nucleotide sequence ID" value="NZ_SJPZ01000002.1"/>
</dbReference>